<keyword evidence="2" id="KW-1185">Reference proteome</keyword>
<evidence type="ECO:0000313" key="2">
    <source>
        <dbReference type="Proteomes" id="UP000614058"/>
    </source>
</evidence>
<protein>
    <recommendedName>
        <fullName evidence="3">DUF4034 domain-containing protein</fullName>
    </recommendedName>
</protein>
<sequence>MTFHPDQIEQITDRRERQKATIQQFNQAMEAHDYDTAAAISDYVVGEETRQHGFGCDWQMHCLKWLTHWRQHQFSETPNNSPEEDQAFNKLMGCLWRFKWLVGDLPRDLNATLDSIQEANQEMQQWYERYKFSPAMLHKSLMEQNILLGNVDAVREHYQQWQNNEHDGMNDCPACEQSTQIQYHHFIRDYNQVLELAKPILAGELTCAEVPHNCYYYIVHSLIQTGNTARARHLLDHAIEHLETERQEFIQLIPQLIQLYYPLNDPDTAEELINEYNDDIFAASQTDILTYWHYLLAIIPQNDEALANAREIAKDIDQRNGNSYYQTQLDWLFGETTIH</sequence>
<organism evidence="1 2">
    <name type="scientific">Kingella bonacorsii</name>
    <dbReference type="NCBI Taxonomy" id="2796361"/>
    <lineage>
        <taxon>Bacteria</taxon>
        <taxon>Pseudomonadati</taxon>
        <taxon>Pseudomonadota</taxon>
        <taxon>Betaproteobacteria</taxon>
        <taxon>Neisseriales</taxon>
        <taxon>Neisseriaceae</taxon>
        <taxon>Kingella</taxon>
    </lineage>
</organism>
<accession>A0ABS1BRP6</accession>
<name>A0ABS1BRP6_9NEIS</name>
<proteinExistence type="predicted"/>
<gene>
    <name evidence="1" type="ORF">JDW22_04440</name>
</gene>
<evidence type="ECO:0008006" key="3">
    <source>
        <dbReference type="Google" id="ProtNLM"/>
    </source>
</evidence>
<dbReference type="Proteomes" id="UP000614058">
    <property type="component" value="Unassembled WGS sequence"/>
</dbReference>
<comment type="caution">
    <text evidence="1">The sequence shown here is derived from an EMBL/GenBank/DDBJ whole genome shotgun (WGS) entry which is preliminary data.</text>
</comment>
<evidence type="ECO:0000313" key="1">
    <source>
        <dbReference type="EMBL" id="MBK0395848.1"/>
    </source>
</evidence>
<dbReference type="RefSeq" id="WP_200521870.1">
    <property type="nucleotide sequence ID" value="NZ_JAEHNZ010000001.1"/>
</dbReference>
<dbReference type="EMBL" id="JAEHNZ010000001">
    <property type="protein sequence ID" value="MBK0395848.1"/>
    <property type="molecule type" value="Genomic_DNA"/>
</dbReference>
<reference evidence="1 2" key="1">
    <citation type="journal article" date="2021" name="Pathogens">
        <title>Isolation and Characterization of Kingella bonacorsii sp. nov., A Novel Kingella Species Detected in a Stable Periodontitis Subject.</title>
        <authorList>
            <person name="Antezack A."/>
            <person name="Boxberger M."/>
            <person name="Rolland C."/>
            <person name="Monnet-Corti V."/>
            <person name="La Scola B."/>
        </authorList>
    </citation>
    <scope>NUCLEOTIDE SEQUENCE [LARGE SCALE GENOMIC DNA]</scope>
    <source>
        <strain evidence="1 2">Marseille-Q4569</strain>
    </source>
</reference>